<dbReference type="EC" id="3.4.21.53" evidence="10 11"/>
<evidence type="ECO:0000256" key="14">
    <source>
        <dbReference type="PROSITE-ProRule" id="PRU01122"/>
    </source>
</evidence>
<dbReference type="InterPro" id="IPR003959">
    <property type="entry name" value="ATPase_AAA_core"/>
</dbReference>
<keyword evidence="5 10" id="KW-0378">Hydrolase</keyword>
<evidence type="ECO:0000256" key="13">
    <source>
        <dbReference type="PIRSR" id="PIRSR001174-2"/>
    </source>
</evidence>
<dbReference type="PANTHER" id="PTHR10046">
    <property type="entry name" value="ATP DEPENDENT LON PROTEASE FAMILY MEMBER"/>
    <property type="match status" value="1"/>
</dbReference>
<keyword evidence="3 10" id="KW-0645">Protease</keyword>
<evidence type="ECO:0000256" key="15">
    <source>
        <dbReference type="RuleBase" id="RU000591"/>
    </source>
</evidence>
<reference evidence="18 19" key="1">
    <citation type="journal article" date="2016" name="Nat. Commun.">
        <title>Thousands of microbial genomes shed light on interconnected biogeochemical processes in an aquifer system.</title>
        <authorList>
            <person name="Anantharaman K."/>
            <person name="Brown C.T."/>
            <person name="Hug L.A."/>
            <person name="Sharon I."/>
            <person name="Castelle C.J."/>
            <person name="Probst A.J."/>
            <person name="Thomas B.C."/>
            <person name="Singh A."/>
            <person name="Wilkins M.J."/>
            <person name="Karaoz U."/>
            <person name="Brodie E.L."/>
            <person name="Williams K.H."/>
            <person name="Hubbard S.S."/>
            <person name="Banfield J.F."/>
        </authorList>
    </citation>
    <scope>NUCLEOTIDE SEQUENCE [LARGE SCALE GENOMIC DNA]</scope>
</reference>
<dbReference type="GO" id="GO:0016887">
    <property type="term" value="F:ATP hydrolysis activity"/>
    <property type="evidence" value="ECO:0007669"/>
    <property type="project" value="UniProtKB-UniRule"/>
</dbReference>
<dbReference type="SUPFAM" id="SSF88697">
    <property type="entry name" value="PUA domain-like"/>
    <property type="match status" value="1"/>
</dbReference>
<dbReference type="PIRSF" id="PIRSF001174">
    <property type="entry name" value="Lon_proteas"/>
    <property type="match status" value="1"/>
</dbReference>
<organism evidence="18 19">
    <name type="scientific">Candidatus Lambdaproteobacteria bacterium RIFOXYD2_FULL_50_16</name>
    <dbReference type="NCBI Taxonomy" id="1817772"/>
    <lineage>
        <taxon>Bacteria</taxon>
        <taxon>Pseudomonadati</taxon>
        <taxon>Pseudomonadota</taxon>
        <taxon>Candidatus Lambdaproteobacteria</taxon>
    </lineage>
</organism>
<dbReference type="Proteomes" id="UP000178449">
    <property type="component" value="Unassembled WGS sequence"/>
</dbReference>
<evidence type="ECO:0000256" key="7">
    <source>
        <dbReference type="ARBA" id="ARBA00022840"/>
    </source>
</evidence>
<dbReference type="Gene3D" id="1.20.58.1480">
    <property type="match status" value="1"/>
</dbReference>
<dbReference type="InterPro" id="IPR027417">
    <property type="entry name" value="P-loop_NTPase"/>
</dbReference>
<dbReference type="CDD" id="cd19500">
    <property type="entry name" value="RecA-like_Lon"/>
    <property type="match status" value="1"/>
</dbReference>
<evidence type="ECO:0000259" key="16">
    <source>
        <dbReference type="PROSITE" id="PS51786"/>
    </source>
</evidence>
<dbReference type="Gene3D" id="1.20.5.5270">
    <property type="match status" value="1"/>
</dbReference>
<dbReference type="PROSITE" id="PS51786">
    <property type="entry name" value="LON_PROTEOLYTIC"/>
    <property type="match status" value="1"/>
</dbReference>
<dbReference type="InterPro" id="IPR020568">
    <property type="entry name" value="Ribosomal_Su5_D2-typ_SF"/>
</dbReference>
<dbReference type="HAMAP" id="MF_01973">
    <property type="entry name" value="lon_bact"/>
    <property type="match status" value="1"/>
</dbReference>
<feature type="active site" evidence="10 12">
    <location>
        <position position="723"/>
    </location>
</feature>
<evidence type="ECO:0000313" key="19">
    <source>
        <dbReference type="Proteomes" id="UP000178449"/>
    </source>
</evidence>
<dbReference type="InterPro" id="IPR004815">
    <property type="entry name" value="Lon_bac/euk-typ"/>
</dbReference>
<sequence>MTEKSENNIITLPMLPMRNIVVFPHMTTPFFIGRQQSIEALEEALAGDREIFVVAQKDPMIEKPGNEDLYQIGTVGTVLQIMRLPNGTIKALFEAKARGKRLKVDLESTAYSAEVEKLVCLPARDLETVALVRSVKDELKNFLKRVTKGVDSAEKILSGDYSPGEMADLIAPLLTLEIQRQQDLLNELNDKKRLEMVYARMLEEEEHKKLEQKLKERVQGQIGRTQKEYYLNEQMKAIQKELGSEDAKEEFEEYEEKVRTSGMNEGAREVALKELKKLKQMPPMSSEANIVRTFIDWLVTVPWKVQTQDNLSVEHSQAILDEDHYGLDKVKERIIEYIAVANLVGNLRGPIICLVGPPGVGKTTLARSIARALERKFVRLSLGGVRDEAEIRGHRRTYIGAMPGKIIQSMKKAKTNNPVMLLDEIDKMGQSHMGDPASALLEVLDPEQNKEFMDHYLEVEYDLSKVMFICTANNKADIPAPMVDRLEIIDLSGYSEVEKEKIAERYLVPRQKEENGLADKPVLIPKEGVLEIIRYYTREAGVRSLERLIAKVCRKAVTEIVKVQSGELIEVTPTKVNEYLGIRKYDDDHIDKNNEVGIVNGLAWTSVGGEMLTIEVNVMKGTGKIQLTGKLGEVMKESAQAALSFIRSNANSLGIYAKVFADLDIHVHVPEGATPKDGPSAGVAITTALVSALTGIPIKKTVAMTGEITLRGKILPIGGLKEKLLAAKRNRLEMVLIPLENEKDLSEIDKEITEGIEVKPLRHVREVLRLALEREPQTVDEQDLVSSVVPPLAASDGFGVEIPASHH</sequence>
<dbReference type="Pfam" id="PF22667">
    <property type="entry name" value="Lon_lid"/>
    <property type="match status" value="1"/>
</dbReference>
<dbReference type="Gene3D" id="2.30.130.40">
    <property type="entry name" value="LON domain-like"/>
    <property type="match status" value="1"/>
</dbReference>
<dbReference type="InterPro" id="IPR003111">
    <property type="entry name" value="Lon_prtase_N"/>
</dbReference>
<dbReference type="GO" id="GO:0043565">
    <property type="term" value="F:sequence-specific DNA binding"/>
    <property type="evidence" value="ECO:0007669"/>
    <property type="project" value="UniProtKB-UniRule"/>
</dbReference>
<feature type="active site" evidence="10 12">
    <location>
        <position position="680"/>
    </location>
</feature>
<dbReference type="GO" id="GO:0005524">
    <property type="term" value="F:ATP binding"/>
    <property type="evidence" value="ECO:0007669"/>
    <property type="project" value="UniProtKB-UniRule"/>
</dbReference>
<comment type="subunit">
    <text evidence="10 11">Homohexamer. Organized in a ring with a central cavity.</text>
</comment>
<dbReference type="SMART" id="SM00464">
    <property type="entry name" value="LON"/>
    <property type="match status" value="1"/>
</dbReference>
<dbReference type="Pfam" id="PF05362">
    <property type="entry name" value="Lon_C"/>
    <property type="match status" value="1"/>
</dbReference>
<dbReference type="Gene3D" id="1.10.8.60">
    <property type="match status" value="1"/>
</dbReference>
<dbReference type="STRING" id="1817772.A2527_10470"/>
<comment type="function">
    <text evidence="10">ATP-dependent serine protease that mediates the selective degradation of mutant and abnormal proteins as well as certain short-lived regulatory proteins. Required for cellular homeostasis and for survival from DNA damage and developmental changes induced by stress. Degrades polypeptides processively to yield small peptide fragments that are 5 to 10 amino acids long. Binds to DNA in a double-stranded, site-specific manner.</text>
</comment>
<evidence type="ECO:0000256" key="9">
    <source>
        <dbReference type="ARBA" id="ARBA00050665"/>
    </source>
</evidence>
<dbReference type="InterPro" id="IPR054594">
    <property type="entry name" value="Lon_lid"/>
</dbReference>
<keyword evidence="4 10" id="KW-0547">Nucleotide-binding</keyword>
<dbReference type="AlphaFoldDB" id="A0A1F6GGM9"/>
<dbReference type="Gene3D" id="3.30.230.10">
    <property type="match status" value="1"/>
</dbReference>
<dbReference type="InterPro" id="IPR027065">
    <property type="entry name" value="Lon_Prtase"/>
</dbReference>
<dbReference type="InterPro" id="IPR014721">
    <property type="entry name" value="Ribsml_uS5_D2-typ_fold_subgr"/>
</dbReference>
<dbReference type="SUPFAM" id="SSF54211">
    <property type="entry name" value="Ribosomal protein S5 domain 2-like"/>
    <property type="match status" value="1"/>
</dbReference>
<protein>
    <recommendedName>
        <fullName evidence="10 11">Lon protease</fullName>
        <ecNumber evidence="10 11">3.4.21.53</ecNumber>
    </recommendedName>
    <alternativeName>
        <fullName evidence="10">ATP-dependent protease La</fullName>
    </alternativeName>
</protein>
<comment type="subcellular location">
    <subcellularLocation>
        <location evidence="1 10 11">Cytoplasm</location>
    </subcellularLocation>
</comment>
<dbReference type="InterPro" id="IPR015947">
    <property type="entry name" value="PUA-like_sf"/>
</dbReference>
<dbReference type="GO" id="GO:0034605">
    <property type="term" value="P:cellular response to heat"/>
    <property type="evidence" value="ECO:0007669"/>
    <property type="project" value="UniProtKB-UniRule"/>
</dbReference>
<evidence type="ECO:0000256" key="11">
    <source>
        <dbReference type="PIRNR" id="PIRNR001174"/>
    </source>
</evidence>
<dbReference type="FunFam" id="3.40.50.300:FF:000021">
    <property type="entry name" value="Lon protease homolog"/>
    <property type="match status" value="1"/>
</dbReference>
<dbReference type="EMBL" id="MFNE01000001">
    <property type="protein sequence ID" value="OGG97252.1"/>
    <property type="molecule type" value="Genomic_DNA"/>
</dbReference>
<evidence type="ECO:0000259" key="17">
    <source>
        <dbReference type="PROSITE" id="PS51787"/>
    </source>
</evidence>
<feature type="binding site" evidence="10 13">
    <location>
        <begin position="356"/>
        <end position="363"/>
    </location>
    <ligand>
        <name>ATP</name>
        <dbReference type="ChEBI" id="CHEBI:30616"/>
    </ligand>
</feature>
<dbReference type="GO" id="GO:0006515">
    <property type="term" value="P:protein quality control for misfolded or incompletely synthesized proteins"/>
    <property type="evidence" value="ECO:0007669"/>
    <property type="project" value="UniProtKB-UniRule"/>
</dbReference>
<evidence type="ECO:0000256" key="10">
    <source>
        <dbReference type="HAMAP-Rule" id="MF_01973"/>
    </source>
</evidence>
<keyword evidence="6 10" id="KW-0720">Serine protease</keyword>
<keyword evidence="7 10" id="KW-0067">ATP-binding</keyword>
<accession>A0A1F6GGM9</accession>
<dbReference type="Gene3D" id="3.40.50.300">
    <property type="entry name" value="P-loop containing nucleotide triphosphate hydrolases"/>
    <property type="match status" value="1"/>
</dbReference>
<evidence type="ECO:0000256" key="4">
    <source>
        <dbReference type="ARBA" id="ARBA00022741"/>
    </source>
</evidence>
<dbReference type="GO" id="GO:0004176">
    <property type="term" value="F:ATP-dependent peptidase activity"/>
    <property type="evidence" value="ECO:0007669"/>
    <property type="project" value="UniProtKB-UniRule"/>
</dbReference>
<dbReference type="InterPro" id="IPR003593">
    <property type="entry name" value="AAA+_ATPase"/>
</dbReference>
<feature type="domain" description="Lon N-terminal" evidence="17">
    <location>
        <begin position="12"/>
        <end position="205"/>
    </location>
</feature>
<dbReference type="NCBIfam" id="TIGR00763">
    <property type="entry name" value="lon"/>
    <property type="match status" value="1"/>
</dbReference>
<dbReference type="InterPro" id="IPR008268">
    <property type="entry name" value="Peptidase_S16_AS"/>
</dbReference>
<dbReference type="PRINTS" id="PR00830">
    <property type="entry name" value="ENDOLAPTASE"/>
</dbReference>
<feature type="domain" description="Lon proteolytic" evidence="16">
    <location>
        <begin position="593"/>
        <end position="774"/>
    </location>
</feature>
<evidence type="ECO:0000313" key="18">
    <source>
        <dbReference type="EMBL" id="OGG97252.1"/>
    </source>
</evidence>
<dbReference type="GO" id="GO:0005737">
    <property type="term" value="C:cytoplasm"/>
    <property type="evidence" value="ECO:0007669"/>
    <property type="project" value="UniProtKB-SubCell"/>
</dbReference>
<comment type="caution">
    <text evidence="18">The sequence shown here is derived from an EMBL/GenBank/DDBJ whole genome shotgun (WGS) entry which is preliminary data.</text>
</comment>
<evidence type="ECO:0000256" key="3">
    <source>
        <dbReference type="ARBA" id="ARBA00022670"/>
    </source>
</evidence>
<proteinExistence type="evidence at transcript level"/>
<keyword evidence="8 10" id="KW-0346">Stress response</keyword>
<dbReference type="InterPro" id="IPR046336">
    <property type="entry name" value="Lon_prtase_N_sf"/>
</dbReference>
<gene>
    <name evidence="10" type="primary">lon</name>
    <name evidence="18" type="ORF">A2527_10470</name>
</gene>
<evidence type="ECO:0000256" key="5">
    <source>
        <dbReference type="ARBA" id="ARBA00022801"/>
    </source>
</evidence>
<comment type="catalytic activity">
    <reaction evidence="9 10 11 14">
        <text>Hydrolysis of proteins in presence of ATP.</text>
        <dbReference type="EC" id="3.4.21.53"/>
    </reaction>
</comment>
<dbReference type="PROSITE" id="PS51787">
    <property type="entry name" value="LON_N"/>
    <property type="match status" value="1"/>
</dbReference>
<evidence type="ECO:0000256" key="2">
    <source>
        <dbReference type="ARBA" id="ARBA00022490"/>
    </source>
</evidence>
<evidence type="ECO:0000256" key="1">
    <source>
        <dbReference type="ARBA" id="ARBA00004496"/>
    </source>
</evidence>
<dbReference type="GO" id="GO:0004252">
    <property type="term" value="F:serine-type endopeptidase activity"/>
    <property type="evidence" value="ECO:0007669"/>
    <property type="project" value="UniProtKB-UniRule"/>
</dbReference>
<dbReference type="FunFam" id="1.20.5.5270:FF:000002">
    <property type="entry name" value="Lon protease homolog"/>
    <property type="match status" value="1"/>
</dbReference>
<evidence type="ECO:0000256" key="8">
    <source>
        <dbReference type="ARBA" id="ARBA00023016"/>
    </source>
</evidence>
<dbReference type="NCBIfam" id="NF008053">
    <property type="entry name" value="PRK10787.1"/>
    <property type="match status" value="1"/>
</dbReference>
<dbReference type="InterPro" id="IPR008269">
    <property type="entry name" value="Lon_proteolytic"/>
</dbReference>
<keyword evidence="2 10" id="KW-0963">Cytoplasm</keyword>
<dbReference type="InterPro" id="IPR027543">
    <property type="entry name" value="Lon_bac"/>
</dbReference>
<comment type="induction">
    <text evidence="10">By heat shock.</text>
</comment>
<comment type="similarity">
    <text evidence="10 11 14 15">Belongs to the peptidase S16 family.</text>
</comment>
<dbReference type="SUPFAM" id="SSF52540">
    <property type="entry name" value="P-loop containing nucleoside triphosphate hydrolases"/>
    <property type="match status" value="1"/>
</dbReference>
<dbReference type="PROSITE" id="PS01046">
    <property type="entry name" value="LON_SER"/>
    <property type="match status" value="1"/>
</dbReference>
<evidence type="ECO:0000256" key="12">
    <source>
        <dbReference type="PIRSR" id="PIRSR001174-1"/>
    </source>
</evidence>
<name>A0A1F6GGM9_9PROT</name>
<dbReference type="Pfam" id="PF02190">
    <property type="entry name" value="LON_substr_bdg"/>
    <property type="match status" value="1"/>
</dbReference>
<dbReference type="Pfam" id="PF00004">
    <property type="entry name" value="AAA"/>
    <property type="match status" value="1"/>
</dbReference>
<evidence type="ECO:0000256" key="6">
    <source>
        <dbReference type="ARBA" id="ARBA00022825"/>
    </source>
</evidence>
<dbReference type="SMART" id="SM00382">
    <property type="entry name" value="AAA"/>
    <property type="match status" value="1"/>
</dbReference>